<dbReference type="EMBL" id="CAEZWV010000038">
    <property type="protein sequence ID" value="CAB4681692.1"/>
    <property type="molecule type" value="Genomic_DNA"/>
</dbReference>
<reference evidence="1" key="1">
    <citation type="submission" date="2020-05" db="EMBL/GenBank/DDBJ databases">
        <authorList>
            <person name="Chiriac C."/>
            <person name="Salcher M."/>
            <person name="Ghai R."/>
            <person name="Kavagutti S V."/>
        </authorList>
    </citation>
    <scope>NUCLEOTIDE SEQUENCE</scope>
</reference>
<dbReference type="AlphaFoldDB" id="A0A6J6N6A4"/>
<proteinExistence type="predicted"/>
<accession>A0A6J6N6A4</accession>
<evidence type="ECO:0000313" key="1">
    <source>
        <dbReference type="EMBL" id="CAB4681692.1"/>
    </source>
</evidence>
<gene>
    <name evidence="1" type="ORF">UFOPK2295_01457</name>
</gene>
<organism evidence="1">
    <name type="scientific">freshwater metagenome</name>
    <dbReference type="NCBI Taxonomy" id="449393"/>
    <lineage>
        <taxon>unclassified sequences</taxon>
        <taxon>metagenomes</taxon>
        <taxon>ecological metagenomes</taxon>
    </lineage>
</organism>
<name>A0A6J6N6A4_9ZZZZ</name>
<sequence>MHKMSSRTTLPPDDALVGRDIALLSNGPHCSCGAQSDRPDDEVIWCIADIARHYNRSVRWVQNKKAAGELPKPLSIDRNRWLKVSIVRADGVALEVSVSGSERLASKSGLFDERGRTVRSSRRSNKETSRV</sequence>
<protein>
    <submittedName>
        <fullName evidence="1">Unannotated protein</fullName>
    </submittedName>
</protein>